<evidence type="ECO:0000256" key="1">
    <source>
        <dbReference type="SAM" id="MobiDB-lite"/>
    </source>
</evidence>
<feature type="domain" description="NAD glycohydrolase translocation F5/8 type C" evidence="2">
    <location>
        <begin position="47"/>
        <end position="181"/>
    </location>
</feature>
<dbReference type="RefSeq" id="WP_146196755.1">
    <property type="nucleotide sequence ID" value="NZ_UHJL01000002.1"/>
</dbReference>
<evidence type="ECO:0000313" key="4">
    <source>
        <dbReference type="Proteomes" id="UP000255423"/>
    </source>
</evidence>
<feature type="compositionally biased region" description="Basic residues" evidence="1">
    <location>
        <begin position="206"/>
        <end position="217"/>
    </location>
</feature>
<dbReference type="InterPro" id="IPR008979">
    <property type="entry name" value="Galactose-bd-like_sf"/>
</dbReference>
<dbReference type="InterPro" id="IPR057561">
    <property type="entry name" value="NADase_transloc"/>
</dbReference>
<dbReference type="SUPFAM" id="SSF49785">
    <property type="entry name" value="Galactose-binding domain-like"/>
    <property type="match status" value="1"/>
</dbReference>
<reference evidence="3 4" key="1">
    <citation type="submission" date="2017-08" db="EMBL/GenBank/DDBJ databases">
        <authorList>
            <person name="de Groot N.N."/>
        </authorList>
    </citation>
    <scope>NUCLEOTIDE SEQUENCE [LARGE SCALE GENOMIC DNA]</scope>
    <source>
        <strain evidence="3 4">HM2</strain>
    </source>
</reference>
<dbReference type="AlphaFoldDB" id="A0A380S776"/>
<evidence type="ECO:0000259" key="2">
    <source>
        <dbReference type="Pfam" id="PF25302"/>
    </source>
</evidence>
<organism evidence="3 4">
    <name type="scientific">Fibrobacter succinogenes</name>
    <name type="common">Bacteroides succinogenes</name>
    <dbReference type="NCBI Taxonomy" id="833"/>
    <lineage>
        <taxon>Bacteria</taxon>
        <taxon>Pseudomonadati</taxon>
        <taxon>Fibrobacterota</taxon>
        <taxon>Fibrobacteria</taxon>
        <taxon>Fibrobacterales</taxon>
        <taxon>Fibrobacteraceae</taxon>
        <taxon>Fibrobacter</taxon>
    </lineage>
</organism>
<dbReference type="NCBIfam" id="NF047619">
    <property type="entry name" value="NADase_discoid"/>
    <property type="match status" value="1"/>
</dbReference>
<dbReference type="Gene3D" id="2.60.120.260">
    <property type="entry name" value="Galactose-binding domain-like"/>
    <property type="match status" value="1"/>
</dbReference>
<gene>
    <name evidence="3" type="ORF">SAMN05661053_1827</name>
</gene>
<proteinExistence type="predicted"/>
<evidence type="ECO:0000313" key="3">
    <source>
        <dbReference type="EMBL" id="SUQ24426.1"/>
    </source>
</evidence>
<name>A0A380S776_FIBSU</name>
<dbReference type="Proteomes" id="UP000255423">
    <property type="component" value="Unassembled WGS sequence"/>
</dbReference>
<sequence>MNMITTMIKIAVIAISIVFCSCGKSGNDVADKGELLSVSKVYSIGSVGSHLKPQAGNSYNPTNLIDGDSTTTWALPFKGNGSVILDFHVRSKGLKGIEIYNGYGKSEKRFNQNSRAKEVSVYSDKVASSKLLWKGDLKDTMGFQMIPLTSFPKETSHIYIRIHSVYLGDSWNDLCISEVKFFGEKADPDTTAQEMKKEAQSSSVKKTSKPKKAKSVKKQNVAKSDSSDTPVVSENEEDENFKPEIKGELDPWSSGVAKIHLDETQVASMSRLRYVVLTELQKKSLSEAWSYDTISALSENWADCTCMMVYCYWTALDTIAIEKGFIPVSTETVETIDVRIDSLGENVDIGIDVDVGAYFSSPSYVVVGIDGNLYREGKPVSIEELKKEQDANGVKFKKVDDLSEVIGCFSDGLNINFPSLRVMRKSFRDALVKRLLDAGLKFCVFG</sequence>
<accession>A0A380S776</accession>
<dbReference type="Pfam" id="PF25302">
    <property type="entry name" value="NADase_transloc"/>
    <property type="match status" value="1"/>
</dbReference>
<feature type="region of interest" description="Disordered" evidence="1">
    <location>
        <begin position="192"/>
        <end position="242"/>
    </location>
</feature>
<dbReference type="EMBL" id="UHJL01000002">
    <property type="protein sequence ID" value="SUQ24426.1"/>
    <property type="molecule type" value="Genomic_DNA"/>
</dbReference>
<protein>
    <recommendedName>
        <fullName evidence="2">NAD glycohydrolase translocation F5/8 type C domain-containing protein</fullName>
    </recommendedName>
</protein>